<gene>
    <name evidence="1" type="ORF">ENG63_06580</name>
</gene>
<comment type="caution">
    <text evidence="1">The sequence shown here is derived from an EMBL/GenBank/DDBJ whole genome shotgun (WGS) entry which is preliminary data.</text>
</comment>
<name>A0A7C0Y358_DESA2</name>
<dbReference type="Proteomes" id="UP000886289">
    <property type="component" value="Unassembled WGS sequence"/>
</dbReference>
<evidence type="ECO:0000313" key="1">
    <source>
        <dbReference type="EMBL" id="HDD44506.1"/>
    </source>
</evidence>
<sequence length="155" mass="18683">MPIPTKKEIEKIRKQIRRYLNLKRDWKVEVEVRPYLGYDVGYEIRGKKIKILIYSVNYPMNWNKYGKEVLDEIYAHINLNKIKKGKIKIHEDYETEPKFIQIRCQVHPYANEWLDIEHFGKNMVRISTKGSILIDLDKLIEILKEFKKKLVVHSL</sequence>
<protein>
    <submittedName>
        <fullName evidence="1">Uncharacterized protein</fullName>
    </submittedName>
</protein>
<reference evidence="1" key="1">
    <citation type="journal article" date="2020" name="mSystems">
        <title>Genome- and Community-Level Interaction Insights into Carbon Utilization and Element Cycling Functions of Hydrothermarchaeota in Hydrothermal Sediment.</title>
        <authorList>
            <person name="Zhou Z."/>
            <person name="Liu Y."/>
            <person name="Xu W."/>
            <person name="Pan J."/>
            <person name="Luo Z.H."/>
            <person name="Li M."/>
        </authorList>
    </citation>
    <scope>NUCLEOTIDE SEQUENCE [LARGE SCALE GENOMIC DNA]</scope>
    <source>
        <strain evidence="1">HyVt-233</strain>
    </source>
</reference>
<accession>A0A7C0Y358</accession>
<dbReference type="AlphaFoldDB" id="A0A7C0Y358"/>
<dbReference type="EMBL" id="DRBS01000250">
    <property type="protein sequence ID" value="HDD44506.1"/>
    <property type="molecule type" value="Genomic_DNA"/>
</dbReference>
<proteinExistence type="predicted"/>
<organism evidence="1">
    <name type="scientific">Desulfofervidus auxilii</name>
    <dbReference type="NCBI Taxonomy" id="1621989"/>
    <lineage>
        <taxon>Bacteria</taxon>
        <taxon>Pseudomonadati</taxon>
        <taxon>Thermodesulfobacteriota</taxon>
        <taxon>Candidatus Desulfofervidia</taxon>
        <taxon>Candidatus Desulfofervidales</taxon>
        <taxon>Candidatus Desulfofervidaceae</taxon>
        <taxon>Candidatus Desulfofervidus</taxon>
    </lineage>
</organism>